<dbReference type="AlphaFoldDB" id="A0A9D7XH56"/>
<dbReference type="InterPro" id="IPR013211">
    <property type="entry name" value="LVIVD"/>
</dbReference>
<sequence>MNRHFEYVASVSGGLKIYNNNDAGNPTLVSTIPKSSLGNLDVINLYQDSIWLYVCLGNIWDTTEMAGLAIIDVTNPSSPQILDYYIYPGLTGGSGAVAIQGPYAYLAANQNGLIILDISNKNKIQFKSKLILDQHFPHSKTGSTSLYNARGIALQGHFAYVCFDRGGVRIIDISDGNAPIQINQYCFPALIDKATAYNNIVIHNHWAFVSIDYYGMEILDITNPKSIVQLGWWHPNSWTEATNDFNMWSNSAGHANELAFDPDCNIIYIAAGKSDLVAIDVSDPQHPQTCQTYGTPDDDYGTWGLDFYNHKVHIGYIWSPVTPPHSNYTGYKILQTNCKTTDVKTPTTNNKCAISPNPTTGYINVNLGEQKLKTITIYNLYGTRLQEHVKNEFSIANLPDGMYYLYIQTIHSSYVQKVLKQQ</sequence>
<comment type="caution">
    <text evidence="2">The sequence shown here is derived from an EMBL/GenBank/DDBJ whole genome shotgun (WGS) entry which is preliminary data.</text>
</comment>
<dbReference type="InterPro" id="IPR011044">
    <property type="entry name" value="Quino_amine_DH_bsu"/>
</dbReference>
<dbReference type="EMBL" id="JADKFW010000004">
    <property type="protein sequence ID" value="MBK9717358.1"/>
    <property type="molecule type" value="Genomic_DNA"/>
</dbReference>
<dbReference type="InterPro" id="IPR026444">
    <property type="entry name" value="Secre_tail"/>
</dbReference>
<dbReference type="Pfam" id="PF08309">
    <property type="entry name" value="LVIVD"/>
    <property type="match status" value="4"/>
</dbReference>
<dbReference type="Pfam" id="PF18962">
    <property type="entry name" value="Por_Secre_tail"/>
    <property type="match status" value="1"/>
</dbReference>
<accession>A0A9D7XH56</accession>
<name>A0A9D7XH56_9BACT</name>
<gene>
    <name evidence="2" type="ORF">IPO85_07575</name>
</gene>
<organism evidence="2 3">
    <name type="scientific">Candidatus Defluviibacterium haderslevense</name>
    <dbReference type="NCBI Taxonomy" id="2981993"/>
    <lineage>
        <taxon>Bacteria</taxon>
        <taxon>Pseudomonadati</taxon>
        <taxon>Bacteroidota</taxon>
        <taxon>Saprospiria</taxon>
        <taxon>Saprospirales</taxon>
        <taxon>Saprospiraceae</taxon>
        <taxon>Candidatus Defluviibacterium</taxon>
    </lineage>
</organism>
<evidence type="ECO:0000313" key="2">
    <source>
        <dbReference type="EMBL" id="MBK9717358.1"/>
    </source>
</evidence>
<evidence type="ECO:0000259" key="1">
    <source>
        <dbReference type="Pfam" id="PF18962"/>
    </source>
</evidence>
<dbReference type="SUPFAM" id="SSF50969">
    <property type="entry name" value="YVTN repeat-like/Quinoprotein amine dehydrogenase"/>
    <property type="match status" value="1"/>
</dbReference>
<proteinExistence type="predicted"/>
<protein>
    <submittedName>
        <fullName evidence="2">T9SS type A sorting domain-containing protein</fullName>
    </submittedName>
</protein>
<reference evidence="2 3" key="1">
    <citation type="submission" date="2020-10" db="EMBL/GenBank/DDBJ databases">
        <title>Connecting structure to function with the recovery of over 1000 high-quality activated sludge metagenome-assembled genomes encoding full-length rRNA genes using long-read sequencing.</title>
        <authorList>
            <person name="Singleton C.M."/>
            <person name="Petriglieri F."/>
            <person name="Kristensen J.M."/>
            <person name="Kirkegaard R.H."/>
            <person name="Michaelsen T.Y."/>
            <person name="Andersen M.H."/>
            <person name="Karst S.M."/>
            <person name="Dueholm M.S."/>
            <person name="Nielsen P.H."/>
            <person name="Albertsen M."/>
        </authorList>
    </citation>
    <scope>NUCLEOTIDE SEQUENCE [LARGE SCALE GENOMIC DNA]</scope>
    <source>
        <strain evidence="2">Ribe_18-Q3-R11-54_BAT3C.373</strain>
    </source>
</reference>
<evidence type="ECO:0000313" key="3">
    <source>
        <dbReference type="Proteomes" id="UP000808349"/>
    </source>
</evidence>
<feature type="domain" description="Secretion system C-terminal sorting" evidence="1">
    <location>
        <begin position="354"/>
        <end position="418"/>
    </location>
</feature>
<dbReference type="Proteomes" id="UP000808349">
    <property type="component" value="Unassembled WGS sequence"/>
</dbReference>
<dbReference type="NCBIfam" id="TIGR04183">
    <property type="entry name" value="Por_Secre_tail"/>
    <property type="match status" value="1"/>
</dbReference>